<feature type="domain" description="Flavin reductase like" evidence="2">
    <location>
        <begin position="30"/>
        <end position="179"/>
    </location>
</feature>
<dbReference type="SUPFAM" id="SSF50475">
    <property type="entry name" value="FMN-binding split barrel"/>
    <property type="match status" value="1"/>
</dbReference>
<organism evidence="3 4">
    <name type="scientific">Cupriavidus lacunae</name>
    <dbReference type="NCBI Taxonomy" id="2666307"/>
    <lineage>
        <taxon>Bacteria</taxon>
        <taxon>Pseudomonadati</taxon>
        <taxon>Pseudomonadota</taxon>
        <taxon>Betaproteobacteria</taxon>
        <taxon>Burkholderiales</taxon>
        <taxon>Burkholderiaceae</taxon>
        <taxon>Cupriavidus</taxon>
    </lineage>
</organism>
<dbReference type="GO" id="GO:0006208">
    <property type="term" value="P:pyrimidine nucleobase catabolic process"/>
    <property type="evidence" value="ECO:0007669"/>
    <property type="project" value="TreeGrafter"/>
</dbReference>
<dbReference type="GO" id="GO:0042602">
    <property type="term" value="F:riboflavin reductase (NADPH) activity"/>
    <property type="evidence" value="ECO:0007669"/>
    <property type="project" value="TreeGrafter"/>
</dbReference>
<protein>
    <submittedName>
        <fullName evidence="3">NAD(FAD)-dependent dehydrogenase</fullName>
    </submittedName>
</protein>
<dbReference type="AlphaFoldDB" id="A0A370NIM5"/>
<dbReference type="EMBL" id="QKWJ01000096">
    <property type="protein sequence ID" value="RDK05449.1"/>
    <property type="molecule type" value="Genomic_DNA"/>
</dbReference>
<dbReference type="InterPro" id="IPR050268">
    <property type="entry name" value="NADH-dep_flavin_reductase"/>
</dbReference>
<keyword evidence="1" id="KW-0560">Oxidoreductase</keyword>
<name>A0A370NIM5_9BURK</name>
<evidence type="ECO:0000313" key="4">
    <source>
        <dbReference type="Proteomes" id="UP000255165"/>
    </source>
</evidence>
<gene>
    <name evidence="3" type="ORF">DN412_36910</name>
</gene>
<dbReference type="Pfam" id="PF01613">
    <property type="entry name" value="Flavin_Reduct"/>
    <property type="match status" value="1"/>
</dbReference>
<dbReference type="RefSeq" id="WP_115216067.1">
    <property type="nucleotide sequence ID" value="NZ_QKWJ01000096.1"/>
</dbReference>
<keyword evidence="4" id="KW-1185">Reference proteome</keyword>
<dbReference type="InterPro" id="IPR002563">
    <property type="entry name" value="Flavin_Rdtase-like_dom"/>
</dbReference>
<evidence type="ECO:0000256" key="1">
    <source>
        <dbReference type="ARBA" id="ARBA00023002"/>
    </source>
</evidence>
<evidence type="ECO:0000259" key="2">
    <source>
        <dbReference type="SMART" id="SM00903"/>
    </source>
</evidence>
<dbReference type="Gene3D" id="2.30.110.10">
    <property type="entry name" value="Electron Transport, Fmn-binding Protein, Chain A"/>
    <property type="match status" value="1"/>
</dbReference>
<dbReference type="PANTHER" id="PTHR30466:SF1">
    <property type="entry name" value="FMN REDUCTASE (NADH) RUTF"/>
    <property type="match status" value="1"/>
</dbReference>
<dbReference type="SMART" id="SM00903">
    <property type="entry name" value="Flavin_Reduct"/>
    <property type="match status" value="1"/>
</dbReference>
<sequence>MNGFPFVVPSGSQDSELSDGISAQRFKEALARAATPVTVIATNGQAGEAGVTCSAVCSVCDNPPTVLVCINRNSYANAIIKANGVLSVNWLHAGQSGLSQVFAGAGGLPMPERFASGTWHRQRTGAPCSSDAALTLDCRVTEAFEVGSHSIFLARVVDAAHEESGGVSPLVYCQRSYATTTPVAA</sequence>
<reference evidence="4" key="1">
    <citation type="submission" date="2018-06" db="EMBL/GenBank/DDBJ databases">
        <authorList>
            <person name="Feng T."/>
            <person name="Jeon C.O."/>
        </authorList>
    </citation>
    <scope>NUCLEOTIDE SEQUENCE [LARGE SCALE GENOMIC DNA]</scope>
    <source>
        <strain evidence="4">S23</strain>
    </source>
</reference>
<dbReference type="InterPro" id="IPR012349">
    <property type="entry name" value="Split_barrel_FMN-bd"/>
</dbReference>
<proteinExistence type="predicted"/>
<comment type="caution">
    <text evidence="3">The sequence shown here is derived from an EMBL/GenBank/DDBJ whole genome shotgun (WGS) entry which is preliminary data.</text>
</comment>
<dbReference type="PANTHER" id="PTHR30466">
    <property type="entry name" value="FLAVIN REDUCTASE"/>
    <property type="match status" value="1"/>
</dbReference>
<dbReference type="GO" id="GO:0010181">
    <property type="term" value="F:FMN binding"/>
    <property type="evidence" value="ECO:0007669"/>
    <property type="project" value="InterPro"/>
</dbReference>
<dbReference type="Proteomes" id="UP000255165">
    <property type="component" value="Unassembled WGS sequence"/>
</dbReference>
<evidence type="ECO:0000313" key="3">
    <source>
        <dbReference type="EMBL" id="RDK05449.1"/>
    </source>
</evidence>
<accession>A0A370NIM5</accession>